<feature type="transmembrane region" description="Helical" evidence="1">
    <location>
        <begin position="256"/>
        <end position="278"/>
    </location>
</feature>
<proteinExistence type="predicted"/>
<keyword evidence="1" id="KW-0812">Transmembrane</keyword>
<keyword evidence="1" id="KW-1133">Transmembrane helix</keyword>
<dbReference type="Proteomes" id="UP000320176">
    <property type="component" value="Unassembled WGS sequence"/>
</dbReference>
<dbReference type="AlphaFoldDB" id="A0A5C6A2A3"/>
<feature type="transmembrane region" description="Helical" evidence="1">
    <location>
        <begin position="190"/>
        <end position="212"/>
    </location>
</feature>
<sequence length="281" mass="30874">MGCGGHLERDKLCASVLGYRNSYLNDALLFLIPMVTRARSAGQFRRFMPIQVTCRNCLKRFQVSDKFAGKTGPCPSCKKPIQIPDKNEEVVIHAPPDDSPKDKSGQSVLKPIMRKETDVTRRGLIITVAAVLLTFIVAAAFRFSAEGSAPFWAQLLGLFLLAPPLVWAGYTFLYDQEREPYVGPELRNRVLICSGLLVLTWIVYAFVPAYLLDLEHANEMSYTFFGITLCGMIALGGLASAGCFELDYFIGVIHAGVYFVGIWLLSAASNVALAGVPLTQP</sequence>
<dbReference type="EMBL" id="SJPN01000008">
    <property type="protein sequence ID" value="TWT93994.1"/>
    <property type="molecule type" value="Genomic_DNA"/>
</dbReference>
<keyword evidence="1" id="KW-0472">Membrane</keyword>
<gene>
    <name evidence="2" type="ORF">Pla52n_58230</name>
</gene>
<reference evidence="2 3" key="1">
    <citation type="submission" date="2019-02" db="EMBL/GenBank/DDBJ databases">
        <title>Deep-cultivation of Planctomycetes and their phenomic and genomic characterization uncovers novel biology.</title>
        <authorList>
            <person name="Wiegand S."/>
            <person name="Jogler M."/>
            <person name="Boedeker C."/>
            <person name="Pinto D."/>
            <person name="Vollmers J."/>
            <person name="Rivas-Marin E."/>
            <person name="Kohn T."/>
            <person name="Peeters S.H."/>
            <person name="Heuer A."/>
            <person name="Rast P."/>
            <person name="Oberbeckmann S."/>
            <person name="Bunk B."/>
            <person name="Jeske O."/>
            <person name="Meyerdierks A."/>
            <person name="Storesund J.E."/>
            <person name="Kallscheuer N."/>
            <person name="Luecker S."/>
            <person name="Lage O.M."/>
            <person name="Pohl T."/>
            <person name="Merkel B.J."/>
            <person name="Hornburger P."/>
            <person name="Mueller R.-W."/>
            <person name="Bruemmer F."/>
            <person name="Labrenz M."/>
            <person name="Spormann A.M."/>
            <person name="Op Den Camp H."/>
            <person name="Overmann J."/>
            <person name="Amann R."/>
            <person name="Jetten M.S.M."/>
            <person name="Mascher T."/>
            <person name="Medema M.H."/>
            <person name="Devos D.P."/>
            <person name="Kaster A.-K."/>
            <person name="Ovreas L."/>
            <person name="Rohde M."/>
            <person name="Galperin M.Y."/>
            <person name="Jogler C."/>
        </authorList>
    </citation>
    <scope>NUCLEOTIDE SEQUENCE [LARGE SCALE GENOMIC DNA]</scope>
    <source>
        <strain evidence="2 3">Pla52n</strain>
    </source>
</reference>
<feature type="transmembrane region" description="Helical" evidence="1">
    <location>
        <begin position="123"/>
        <end position="145"/>
    </location>
</feature>
<name>A0A5C6A2A3_9BACT</name>
<evidence type="ECO:0000313" key="3">
    <source>
        <dbReference type="Proteomes" id="UP000320176"/>
    </source>
</evidence>
<protein>
    <submittedName>
        <fullName evidence="2">Uncharacterized protein</fullName>
    </submittedName>
</protein>
<feature type="transmembrane region" description="Helical" evidence="1">
    <location>
        <begin position="224"/>
        <end position="244"/>
    </location>
</feature>
<keyword evidence="3" id="KW-1185">Reference proteome</keyword>
<feature type="transmembrane region" description="Helical" evidence="1">
    <location>
        <begin position="151"/>
        <end position="170"/>
    </location>
</feature>
<evidence type="ECO:0000313" key="2">
    <source>
        <dbReference type="EMBL" id="TWT93994.1"/>
    </source>
</evidence>
<evidence type="ECO:0000256" key="1">
    <source>
        <dbReference type="SAM" id="Phobius"/>
    </source>
</evidence>
<accession>A0A5C6A2A3</accession>
<organism evidence="2 3">
    <name type="scientific">Stieleria varia</name>
    <dbReference type="NCBI Taxonomy" id="2528005"/>
    <lineage>
        <taxon>Bacteria</taxon>
        <taxon>Pseudomonadati</taxon>
        <taxon>Planctomycetota</taxon>
        <taxon>Planctomycetia</taxon>
        <taxon>Pirellulales</taxon>
        <taxon>Pirellulaceae</taxon>
        <taxon>Stieleria</taxon>
    </lineage>
</organism>
<comment type="caution">
    <text evidence="2">The sequence shown here is derived from an EMBL/GenBank/DDBJ whole genome shotgun (WGS) entry which is preliminary data.</text>
</comment>